<comment type="caution">
    <text evidence="2">The sequence shown here is derived from an EMBL/GenBank/DDBJ whole genome shotgun (WGS) entry which is preliminary data.</text>
</comment>
<gene>
    <name evidence="2" type="ORF">EVAR_10484_1</name>
</gene>
<dbReference type="EMBL" id="BGZK01000060">
    <property type="protein sequence ID" value="GBP13916.1"/>
    <property type="molecule type" value="Genomic_DNA"/>
</dbReference>
<evidence type="ECO:0000256" key="1">
    <source>
        <dbReference type="SAM" id="MobiDB-lite"/>
    </source>
</evidence>
<accession>A0A4C1TIA6</accession>
<dbReference type="AlphaFoldDB" id="A0A4C1TIA6"/>
<feature type="region of interest" description="Disordered" evidence="1">
    <location>
        <begin position="71"/>
        <end position="98"/>
    </location>
</feature>
<evidence type="ECO:0000313" key="2">
    <source>
        <dbReference type="EMBL" id="GBP13916.1"/>
    </source>
</evidence>
<keyword evidence="3" id="KW-1185">Reference proteome</keyword>
<protein>
    <submittedName>
        <fullName evidence="2">Uncharacterized protein</fullName>
    </submittedName>
</protein>
<organism evidence="2 3">
    <name type="scientific">Eumeta variegata</name>
    <name type="common">Bagworm moth</name>
    <name type="synonym">Eumeta japonica</name>
    <dbReference type="NCBI Taxonomy" id="151549"/>
    <lineage>
        <taxon>Eukaryota</taxon>
        <taxon>Metazoa</taxon>
        <taxon>Ecdysozoa</taxon>
        <taxon>Arthropoda</taxon>
        <taxon>Hexapoda</taxon>
        <taxon>Insecta</taxon>
        <taxon>Pterygota</taxon>
        <taxon>Neoptera</taxon>
        <taxon>Endopterygota</taxon>
        <taxon>Lepidoptera</taxon>
        <taxon>Glossata</taxon>
        <taxon>Ditrysia</taxon>
        <taxon>Tineoidea</taxon>
        <taxon>Psychidae</taxon>
        <taxon>Oiketicinae</taxon>
        <taxon>Eumeta</taxon>
    </lineage>
</organism>
<sequence length="98" mass="10737">MRNTQSEGCFVAVSEENASGEYQTNAQRQQGPHENWSAQPVRYQVLAEYRCEVTASAVHFAPVESTSGPLSLHHLTPSPTILPPLDILPQPRSQATHG</sequence>
<evidence type="ECO:0000313" key="3">
    <source>
        <dbReference type="Proteomes" id="UP000299102"/>
    </source>
</evidence>
<proteinExistence type="predicted"/>
<dbReference type="Proteomes" id="UP000299102">
    <property type="component" value="Unassembled WGS sequence"/>
</dbReference>
<reference evidence="2 3" key="1">
    <citation type="journal article" date="2019" name="Commun. Biol.">
        <title>The bagworm genome reveals a unique fibroin gene that provides high tensile strength.</title>
        <authorList>
            <person name="Kono N."/>
            <person name="Nakamura H."/>
            <person name="Ohtoshi R."/>
            <person name="Tomita M."/>
            <person name="Numata K."/>
            <person name="Arakawa K."/>
        </authorList>
    </citation>
    <scope>NUCLEOTIDE SEQUENCE [LARGE SCALE GENOMIC DNA]</scope>
</reference>
<name>A0A4C1TIA6_EUMVA</name>